<keyword evidence="2" id="KW-1185">Reference proteome</keyword>
<dbReference type="Proteomes" id="UP001530400">
    <property type="component" value="Unassembled WGS sequence"/>
</dbReference>
<proteinExistence type="predicted"/>
<reference evidence="1 2" key="1">
    <citation type="submission" date="2024-10" db="EMBL/GenBank/DDBJ databases">
        <title>Updated reference genomes for cyclostephanoid diatoms.</title>
        <authorList>
            <person name="Roberts W.R."/>
            <person name="Alverson A.J."/>
        </authorList>
    </citation>
    <scope>NUCLEOTIDE SEQUENCE [LARGE SCALE GENOMIC DNA]</scope>
    <source>
        <strain evidence="1 2">AJA010-31</strain>
    </source>
</reference>
<organism evidence="1 2">
    <name type="scientific">Cyclotella atomus</name>
    <dbReference type="NCBI Taxonomy" id="382360"/>
    <lineage>
        <taxon>Eukaryota</taxon>
        <taxon>Sar</taxon>
        <taxon>Stramenopiles</taxon>
        <taxon>Ochrophyta</taxon>
        <taxon>Bacillariophyta</taxon>
        <taxon>Coscinodiscophyceae</taxon>
        <taxon>Thalassiosirophycidae</taxon>
        <taxon>Stephanodiscales</taxon>
        <taxon>Stephanodiscaceae</taxon>
        <taxon>Cyclotella</taxon>
    </lineage>
</organism>
<dbReference type="EMBL" id="JALLPJ020001329">
    <property type="protein sequence ID" value="KAL3769604.1"/>
    <property type="molecule type" value="Genomic_DNA"/>
</dbReference>
<dbReference type="AlphaFoldDB" id="A0ABD3N1U3"/>
<comment type="caution">
    <text evidence="1">The sequence shown here is derived from an EMBL/GenBank/DDBJ whole genome shotgun (WGS) entry which is preliminary data.</text>
</comment>
<name>A0ABD3N1U3_9STRA</name>
<accession>A0ABD3N1U3</accession>
<evidence type="ECO:0000313" key="1">
    <source>
        <dbReference type="EMBL" id="KAL3769604.1"/>
    </source>
</evidence>
<evidence type="ECO:0000313" key="2">
    <source>
        <dbReference type="Proteomes" id="UP001530400"/>
    </source>
</evidence>
<protein>
    <submittedName>
        <fullName evidence="1">Uncharacterized protein</fullName>
    </submittedName>
</protein>
<sequence length="252" mass="28125">MAAPSTTMEKEALKESTYKQQVQDLLKKHAPTFISAPEDSNISSELKTQYAAEQKLVDRIVRNETIAFAYGIALSGIVFSSVRFGPRWLAAKIGGQEKVKAMKEAEEEAKKAGKAWIQKGLSFIVEASFGAWAGWRGYNIVSSQNNDSFEAIAEIPLCAGRSTIADKVCNEWVDLVHNKIPPQFWLNLDSNEGKLQEEARWRSVRDFANNCVKRKAFEEAYRKQYGISGPVVVPGGGMPKDILTKLHLERTK</sequence>
<gene>
    <name evidence="1" type="ORF">ACHAWO_011550</name>
</gene>